<feature type="region of interest" description="Disordered" evidence="8">
    <location>
        <begin position="1"/>
        <end position="32"/>
    </location>
</feature>
<dbReference type="PANTHER" id="PTHR12346:SF0">
    <property type="entry name" value="SIN3A, ISOFORM G"/>
    <property type="match status" value="1"/>
</dbReference>
<dbReference type="Proteomes" id="UP000187203">
    <property type="component" value="Unassembled WGS sequence"/>
</dbReference>
<name>A0A1R3GA56_9ROSI</name>
<evidence type="ECO:0000313" key="10">
    <source>
        <dbReference type="EMBL" id="OMO54975.1"/>
    </source>
</evidence>
<feature type="compositionally biased region" description="Polar residues" evidence="8">
    <location>
        <begin position="200"/>
        <end position="212"/>
    </location>
</feature>
<keyword evidence="11" id="KW-1185">Reference proteome</keyword>
<feature type="compositionally biased region" description="Low complexity" evidence="8">
    <location>
        <begin position="1048"/>
        <end position="1057"/>
    </location>
</feature>
<dbReference type="InterPro" id="IPR013194">
    <property type="entry name" value="HDAC_interact_dom"/>
</dbReference>
<dbReference type="OrthoDB" id="10265969at2759"/>
<dbReference type="SMART" id="SM00761">
    <property type="entry name" value="HDAC_interact"/>
    <property type="match status" value="1"/>
</dbReference>
<evidence type="ECO:0000259" key="9">
    <source>
        <dbReference type="SMART" id="SM00761"/>
    </source>
</evidence>
<gene>
    <name evidence="10" type="ORF">COLO4_36273</name>
</gene>
<evidence type="ECO:0000256" key="4">
    <source>
        <dbReference type="ARBA" id="ARBA00023015"/>
    </source>
</evidence>
<keyword evidence="2" id="KW-0678">Repressor</keyword>
<feature type="compositionally biased region" description="Basic and acidic residues" evidence="8">
    <location>
        <begin position="423"/>
        <end position="457"/>
    </location>
</feature>
<feature type="region of interest" description="Disordered" evidence="8">
    <location>
        <begin position="772"/>
        <end position="1089"/>
    </location>
</feature>
<feature type="compositionally biased region" description="Basic and acidic residues" evidence="8">
    <location>
        <begin position="228"/>
        <end position="291"/>
    </location>
</feature>
<dbReference type="Pfam" id="PF16879">
    <property type="entry name" value="Sin3a_C"/>
    <property type="match status" value="1"/>
</dbReference>
<reference evidence="11" key="1">
    <citation type="submission" date="2013-09" db="EMBL/GenBank/DDBJ databases">
        <title>Corchorus olitorius genome sequencing.</title>
        <authorList>
            <person name="Alam M."/>
            <person name="Haque M.S."/>
            <person name="Islam M.S."/>
            <person name="Emdad E.M."/>
            <person name="Islam M.M."/>
            <person name="Ahmed B."/>
            <person name="Halim A."/>
            <person name="Hossen Q.M.M."/>
            <person name="Hossain M.Z."/>
            <person name="Ahmed R."/>
            <person name="Khan M.M."/>
            <person name="Islam R."/>
            <person name="Rashid M.M."/>
            <person name="Khan S.A."/>
            <person name="Rahman M.S."/>
            <person name="Alam M."/>
            <person name="Yahiya A.S."/>
            <person name="Khan M.S."/>
            <person name="Azam M.S."/>
            <person name="Haque T."/>
            <person name="Lashkar M.Z.H."/>
            <person name="Akhand A.I."/>
            <person name="Morshed G."/>
            <person name="Roy S."/>
            <person name="Uddin K.S."/>
            <person name="Rabeya T."/>
            <person name="Hossain A.S."/>
            <person name="Chowdhury A."/>
            <person name="Snigdha A.R."/>
            <person name="Mortoza M.S."/>
            <person name="Matin S.A."/>
            <person name="Hoque S.M.E."/>
            <person name="Islam M.K."/>
            <person name="Roy D.K."/>
            <person name="Haider R."/>
            <person name="Moosa M.M."/>
            <person name="Elias S.M."/>
            <person name="Hasan A.M."/>
            <person name="Jahan S."/>
            <person name="Shafiuddin M."/>
            <person name="Mahmood N."/>
            <person name="Shommy N.S."/>
        </authorList>
    </citation>
    <scope>NUCLEOTIDE SEQUENCE [LARGE SCALE GENOMIC DNA]</scope>
    <source>
        <strain evidence="11">cv. O-4</strain>
    </source>
</reference>
<dbReference type="GO" id="GO:0000785">
    <property type="term" value="C:chromatin"/>
    <property type="evidence" value="ECO:0007669"/>
    <property type="project" value="TreeGrafter"/>
</dbReference>
<feature type="domain" description="Histone deacetylase interacting" evidence="9">
    <location>
        <begin position="481"/>
        <end position="581"/>
    </location>
</feature>
<comment type="caution">
    <text evidence="10">The sequence shown here is derived from an EMBL/GenBank/DDBJ whole genome shotgun (WGS) entry which is preliminary data.</text>
</comment>
<feature type="compositionally biased region" description="Polar residues" evidence="8">
    <location>
        <begin position="772"/>
        <end position="782"/>
    </location>
</feature>
<dbReference type="GO" id="GO:0003714">
    <property type="term" value="F:transcription corepressor activity"/>
    <property type="evidence" value="ECO:0007669"/>
    <property type="project" value="InterPro"/>
</dbReference>
<accession>A0A1R3GA56</accession>
<dbReference type="EMBL" id="AWUE01023078">
    <property type="protein sequence ID" value="OMO54975.1"/>
    <property type="molecule type" value="Genomic_DNA"/>
</dbReference>
<evidence type="ECO:0000256" key="2">
    <source>
        <dbReference type="ARBA" id="ARBA00022491"/>
    </source>
</evidence>
<protein>
    <submittedName>
        <fullName evidence="10">Paired amphipathic helix</fullName>
    </submittedName>
</protein>
<dbReference type="STRING" id="93759.A0A1R3GA56"/>
<dbReference type="FunFam" id="1.20.1160.11:FF:000003">
    <property type="entry name" value="Paired amphipathic helix SIN3-like protein"/>
    <property type="match status" value="1"/>
</dbReference>
<evidence type="ECO:0000256" key="3">
    <source>
        <dbReference type="ARBA" id="ARBA00022737"/>
    </source>
</evidence>
<dbReference type="PANTHER" id="PTHR12346">
    <property type="entry name" value="SIN3B-RELATED"/>
    <property type="match status" value="1"/>
</dbReference>
<dbReference type="InterPro" id="IPR031693">
    <property type="entry name" value="Sin3_C"/>
</dbReference>
<evidence type="ECO:0000256" key="6">
    <source>
        <dbReference type="ARBA" id="ARBA00023242"/>
    </source>
</evidence>
<feature type="compositionally biased region" description="Acidic residues" evidence="8">
    <location>
        <begin position="1023"/>
        <end position="1035"/>
    </location>
</feature>
<dbReference type="Pfam" id="PF08295">
    <property type="entry name" value="Sin3_corepress"/>
    <property type="match status" value="1"/>
</dbReference>
<keyword evidence="3" id="KW-0677">Repeat</keyword>
<feature type="compositionally biased region" description="Polar residues" evidence="8">
    <location>
        <begin position="923"/>
        <end position="935"/>
    </location>
</feature>
<proteinExistence type="predicted"/>
<dbReference type="InterPro" id="IPR003822">
    <property type="entry name" value="PAH"/>
</dbReference>
<evidence type="ECO:0000313" key="11">
    <source>
        <dbReference type="Proteomes" id="UP000187203"/>
    </source>
</evidence>
<dbReference type="FunFam" id="1.20.1160.11:FF:000002">
    <property type="entry name" value="Paired amphipathic helix protein SIN3"/>
    <property type="match status" value="1"/>
</dbReference>
<dbReference type="Pfam" id="PF02671">
    <property type="entry name" value="PAH"/>
    <property type="match status" value="3"/>
</dbReference>
<dbReference type="InterPro" id="IPR039774">
    <property type="entry name" value="Sin3-like"/>
</dbReference>
<feature type="compositionally biased region" description="Acidic residues" evidence="8">
    <location>
        <begin position="1059"/>
        <end position="1072"/>
    </location>
</feature>
<feature type="region of interest" description="Disordered" evidence="8">
    <location>
        <begin position="423"/>
        <end position="459"/>
    </location>
</feature>
<dbReference type="PROSITE" id="PS51477">
    <property type="entry name" value="PAH"/>
    <property type="match status" value="3"/>
</dbReference>
<sequence>MKRSRDEVYIGGASQLKRPTVSSRGEGSEQPQLVGGTVTAQKLTTNDALAYLKAVKDIFHDKREKYDDFLEVMRDFKSQRIDTAGVIGRVKELFKGYRDLILGFNTFLPKGYEITLPPEDEKQPPQKKPVEFDEAINFVNKIKTRFQGDDRVYKSFLDILNMYRKENKSIAEVYQEVAALFKDHTDLLLEFTNFLPDTSATASNQYASSGRNSIPRDRSSAMPTMRAAHADKKERTIADRDISVERPDPDHDRKDQRRRGEKERDKREDRDRRDREQDDRDFENDGNREFNMRFPPKRSGKPARRGEDSGIEQLQQGGDGPAYDDKNAMKSAYHQEFAFCDKVKEKLRDDYQEFLKCLHLYSKEVISRTELQSLVNDLLGRYPDLMDGFDEFLVCCEKNEGLLADFVSKRISRNDGQLARSIKVEDRDRDRDRDRDDGVKERDRETRERDRVKDAGSHKVSLFSSKDKYMGKPINELDLSNCERCTPSYRLLPKNYPIPTASQRTELGAEVLNDHWVSVTSGSEDYSFKHMRKNQYEESLFRCEDDRFELDMLLESVNVTTKRVDELLEKINNNKIDSPIRIEEHFTALNLRCIERLYGDHGLDVMDVLRKNAHLALPVILTRLKQKQEEWARCRSDFNKVWAEIYSKNYHKSLDHRSFYFKQQDSKNLSTKAVLAEIKEISEKKRREDDVLLAIAAGNRRPIIPNLEFEYPDPEIHEDLYQLIKYSCGEMCTTEQLDKVMKIWTTFLEPMLGAPSRPQGPEDTEDVVKAKSNNVKNGSASVGESEGSPGTAAVAMNSKHLNPSRNGDESIPPEQSSSSRSWLLNGDNGGRQDGSADTDRVGLKNDSSSDAPQQDRMQVNPANGDEISGVSKQVSSSERDVNTSLVAGVEQSNGRTSIENTSGPSANPSRPVNAAVESGVDLKSSNENLPSSEVGNCSRPILSGNGMAADGIKSHRYNEESAGQLKVEREEGELSPNGDFEEDNFGDYGEGGLETAHKVKDGAANRQYQRHGEEEVCCGEAGGENDADADDEGEESAQRTSEDSENASENGEVSGSDSGEGDSREEQEEDIDHDDHDNKAESEGEAEGMADAHDVEGDGALLPFSERFLLTVKPLAKHVPSALHEKEKDSRVFYGNDSFYVLFRLHQALYERIQSAKINSSSADKKWRASSDSNPTDLYARFLSALYNLLDGSSDNTKFEDDCRAIIGTQSYVLFTLDKLIYKLVKQLQAVASDEMDNKLLQLYVYEKSRKSGRFVDVVYHENARVLLHDENIYRIECSSTPTRLSIQLMDYGHDKPEVTAVSMDPNFAAYLHNDFLSVVPEEKEKPGIFLKRNKRKCAGGDELSSTSQVTEGLRVVNGLECKIACNSSKVSYVLDTEDFLFRVRQRRTSQLTGSCHNQSKASNGDSIRLQRQQRYQRLLLAYTSMA</sequence>
<feature type="compositionally biased region" description="Polar residues" evidence="8">
    <location>
        <begin position="845"/>
        <end position="861"/>
    </location>
</feature>
<keyword evidence="5" id="KW-0804">Transcription</keyword>
<keyword evidence="6 7" id="KW-0539">Nucleus</keyword>
<dbReference type="GO" id="GO:0000118">
    <property type="term" value="C:histone deacetylase complex"/>
    <property type="evidence" value="ECO:0007669"/>
    <property type="project" value="TreeGrafter"/>
</dbReference>
<dbReference type="Gene3D" id="1.20.1160.11">
    <property type="entry name" value="Paired amphipathic helix"/>
    <property type="match status" value="3"/>
</dbReference>
<keyword evidence="4" id="KW-0805">Transcription regulation</keyword>
<dbReference type="FunFam" id="1.20.1160.11:FF:000001">
    <property type="entry name" value="Paired amphipathic helix protein Sin3"/>
    <property type="match status" value="1"/>
</dbReference>
<evidence type="ECO:0000256" key="5">
    <source>
        <dbReference type="ARBA" id="ARBA00023163"/>
    </source>
</evidence>
<organism evidence="10 11">
    <name type="scientific">Corchorus olitorius</name>
    <dbReference type="NCBI Taxonomy" id="93759"/>
    <lineage>
        <taxon>Eukaryota</taxon>
        <taxon>Viridiplantae</taxon>
        <taxon>Streptophyta</taxon>
        <taxon>Embryophyta</taxon>
        <taxon>Tracheophyta</taxon>
        <taxon>Spermatophyta</taxon>
        <taxon>Magnoliopsida</taxon>
        <taxon>eudicotyledons</taxon>
        <taxon>Gunneridae</taxon>
        <taxon>Pentapetalae</taxon>
        <taxon>rosids</taxon>
        <taxon>malvids</taxon>
        <taxon>Malvales</taxon>
        <taxon>Malvaceae</taxon>
        <taxon>Grewioideae</taxon>
        <taxon>Apeibeae</taxon>
        <taxon>Corchorus</taxon>
    </lineage>
</organism>
<evidence type="ECO:0000256" key="1">
    <source>
        <dbReference type="ARBA" id="ARBA00004123"/>
    </source>
</evidence>
<dbReference type="GO" id="GO:0000122">
    <property type="term" value="P:negative regulation of transcription by RNA polymerase II"/>
    <property type="evidence" value="ECO:0007669"/>
    <property type="project" value="TreeGrafter"/>
</dbReference>
<dbReference type="InterPro" id="IPR036600">
    <property type="entry name" value="PAH_sf"/>
</dbReference>
<feature type="region of interest" description="Disordered" evidence="8">
    <location>
        <begin position="200"/>
        <end position="326"/>
    </location>
</feature>
<comment type="subcellular location">
    <subcellularLocation>
        <location evidence="1 7">Nucleus</location>
    </subcellularLocation>
</comment>
<feature type="compositionally biased region" description="Basic and acidic residues" evidence="8">
    <location>
        <begin position="1073"/>
        <end position="1082"/>
    </location>
</feature>
<feature type="compositionally biased region" description="Polar residues" evidence="8">
    <location>
        <begin position="870"/>
        <end position="910"/>
    </location>
</feature>
<evidence type="ECO:0000256" key="7">
    <source>
        <dbReference type="PROSITE-ProRule" id="PRU00810"/>
    </source>
</evidence>
<feature type="compositionally biased region" description="Polar residues" evidence="8">
    <location>
        <begin position="20"/>
        <end position="31"/>
    </location>
</feature>
<dbReference type="SUPFAM" id="SSF47762">
    <property type="entry name" value="PAH2 domain"/>
    <property type="match status" value="3"/>
</dbReference>
<evidence type="ECO:0000256" key="8">
    <source>
        <dbReference type="SAM" id="MobiDB-lite"/>
    </source>
</evidence>